<dbReference type="Gene3D" id="2.60.40.420">
    <property type="entry name" value="Cupredoxins - blue copper proteins"/>
    <property type="match status" value="1"/>
</dbReference>
<comment type="similarity">
    <text evidence="1">Belongs to the multicopper oxidase family.</text>
</comment>
<evidence type="ECO:0000259" key="2">
    <source>
        <dbReference type="Pfam" id="PF00394"/>
    </source>
</evidence>
<dbReference type="Proteomes" id="UP000054279">
    <property type="component" value="Unassembled WGS sequence"/>
</dbReference>
<name>A0A0C9UZP7_SPHS4</name>
<reference evidence="3 4" key="1">
    <citation type="submission" date="2014-06" db="EMBL/GenBank/DDBJ databases">
        <title>Evolutionary Origins and Diversification of the Mycorrhizal Mutualists.</title>
        <authorList>
            <consortium name="DOE Joint Genome Institute"/>
            <consortium name="Mycorrhizal Genomics Consortium"/>
            <person name="Kohler A."/>
            <person name="Kuo A."/>
            <person name="Nagy L.G."/>
            <person name="Floudas D."/>
            <person name="Copeland A."/>
            <person name="Barry K.W."/>
            <person name="Cichocki N."/>
            <person name="Veneault-Fourrey C."/>
            <person name="LaButti K."/>
            <person name="Lindquist E.A."/>
            <person name="Lipzen A."/>
            <person name="Lundell T."/>
            <person name="Morin E."/>
            <person name="Murat C."/>
            <person name="Riley R."/>
            <person name="Ohm R."/>
            <person name="Sun H."/>
            <person name="Tunlid A."/>
            <person name="Henrissat B."/>
            <person name="Grigoriev I.V."/>
            <person name="Hibbett D.S."/>
            <person name="Martin F."/>
        </authorList>
    </citation>
    <scope>NUCLEOTIDE SEQUENCE [LARGE SCALE GENOMIC DNA]</scope>
    <source>
        <strain evidence="3 4">SS14</strain>
    </source>
</reference>
<dbReference type="Pfam" id="PF00394">
    <property type="entry name" value="Cu-oxidase"/>
    <property type="match status" value="1"/>
</dbReference>
<accession>A0A0C9UZP7</accession>
<protein>
    <submittedName>
        <fullName evidence="3">Multicopper oxidase</fullName>
    </submittedName>
</protein>
<feature type="non-terminal residue" evidence="3">
    <location>
        <position position="1"/>
    </location>
</feature>
<evidence type="ECO:0000256" key="1">
    <source>
        <dbReference type="ARBA" id="ARBA00010609"/>
    </source>
</evidence>
<gene>
    <name evidence="3" type="ORF">M422DRAFT_120565</name>
</gene>
<dbReference type="InterPro" id="IPR001117">
    <property type="entry name" value="Cu-oxidase_2nd"/>
</dbReference>
<proteinExistence type="inferred from homology"/>
<keyword evidence="4" id="KW-1185">Reference proteome</keyword>
<sequence length="153" mass="17277">CPFLRGAIVIYDPNDPLKHLYDVDNENTVITLTDGYHTPAIELTEQYINVTRSVPIPDTGLINGAGRYLGGPTVPFHIVNVRSGRKYRLRVVNIGCRPFHSFSVDSQTLTTMRFDIYAGQKYSAVVSNYFIYRAHLINLIPFQLQANQPVGNY</sequence>
<dbReference type="OrthoDB" id="2687239at2759"/>
<dbReference type="SUPFAM" id="SSF49503">
    <property type="entry name" value="Cupredoxins"/>
    <property type="match status" value="1"/>
</dbReference>
<organism evidence="3 4">
    <name type="scientific">Sphaerobolus stellatus (strain SS14)</name>
    <dbReference type="NCBI Taxonomy" id="990650"/>
    <lineage>
        <taxon>Eukaryota</taxon>
        <taxon>Fungi</taxon>
        <taxon>Dikarya</taxon>
        <taxon>Basidiomycota</taxon>
        <taxon>Agaricomycotina</taxon>
        <taxon>Agaricomycetes</taxon>
        <taxon>Phallomycetidae</taxon>
        <taxon>Geastrales</taxon>
        <taxon>Sphaerobolaceae</taxon>
        <taxon>Sphaerobolus</taxon>
    </lineage>
</organism>
<dbReference type="EMBL" id="KN837196">
    <property type="protein sequence ID" value="KIJ34787.1"/>
    <property type="molecule type" value="Genomic_DNA"/>
</dbReference>
<evidence type="ECO:0000313" key="4">
    <source>
        <dbReference type="Proteomes" id="UP000054279"/>
    </source>
</evidence>
<dbReference type="FunFam" id="2.60.40.420:FF:000045">
    <property type="entry name" value="Laccase 2"/>
    <property type="match status" value="1"/>
</dbReference>
<feature type="non-terminal residue" evidence="3">
    <location>
        <position position="153"/>
    </location>
</feature>
<dbReference type="AlphaFoldDB" id="A0A0C9UZP7"/>
<feature type="domain" description="Plastocyanin-like" evidence="2">
    <location>
        <begin position="26"/>
        <end position="153"/>
    </location>
</feature>
<evidence type="ECO:0000313" key="3">
    <source>
        <dbReference type="EMBL" id="KIJ34787.1"/>
    </source>
</evidence>
<dbReference type="GO" id="GO:0016491">
    <property type="term" value="F:oxidoreductase activity"/>
    <property type="evidence" value="ECO:0007669"/>
    <property type="project" value="UniProtKB-ARBA"/>
</dbReference>
<dbReference type="HOGENOM" id="CLU_1717692_0_0_1"/>
<dbReference type="InterPro" id="IPR008972">
    <property type="entry name" value="Cupredoxin"/>
</dbReference>